<dbReference type="RefSeq" id="WP_126700036.1">
    <property type="nucleotide sequence ID" value="NZ_RWKW01000038.1"/>
</dbReference>
<name>A0A429YXZ8_9HYPH</name>
<dbReference type="OrthoDB" id="7297243at2"/>
<dbReference type="AlphaFoldDB" id="A0A429YXZ8"/>
<feature type="transmembrane region" description="Helical" evidence="1">
    <location>
        <begin position="196"/>
        <end position="215"/>
    </location>
</feature>
<gene>
    <name evidence="2" type="ORF">EJC49_11300</name>
</gene>
<comment type="caution">
    <text evidence="2">The sequence shown here is derived from an EMBL/GenBank/DDBJ whole genome shotgun (WGS) entry which is preliminary data.</text>
</comment>
<feature type="transmembrane region" description="Helical" evidence="1">
    <location>
        <begin position="96"/>
        <end position="113"/>
    </location>
</feature>
<feature type="transmembrane region" description="Helical" evidence="1">
    <location>
        <begin position="61"/>
        <end position="84"/>
    </location>
</feature>
<organism evidence="2 3">
    <name type="scientific">Aquibium carbonis</name>
    <dbReference type="NCBI Taxonomy" id="2495581"/>
    <lineage>
        <taxon>Bacteria</taxon>
        <taxon>Pseudomonadati</taxon>
        <taxon>Pseudomonadota</taxon>
        <taxon>Alphaproteobacteria</taxon>
        <taxon>Hyphomicrobiales</taxon>
        <taxon>Phyllobacteriaceae</taxon>
        <taxon>Aquibium</taxon>
    </lineage>
</organism>
<feature type="transmembrane region" description="Helical" evidence="1">
    <location>
        <begin position="262"/>
        <end position="284"/>
    </location>
</feature>
<dbReference type="Proteomes" id="UP000278398">
    <property type="component" value="Unassembled WGS sequence"/>
</dbReference>
<reference evidence="2 3" key="1">
    <citation type="submission" date="2018-12" db="EMBL/GenBank/DDBJ databases">
        <title>Mesorhizobium carbonis sp. nov., isolated from coal mine water.</title>
        <authorList>
            <person name="Xin W."/>
            <person name="Xu Z."/>
            <person name="Xiang F."/>
            <person name="Zhang J."/>
            <person name="Xi L."/>
            <person name="Liu J."/>
        </authorList>
    </citation>
    <scope>NUCLEOTIDE SEQUENCE [LARGE SCALE GENOMIC DNA]</scope>
    <source>
        <strain evidence="2 3">B2.3</strain>
    </source>
</reference>
<keyword evidence="1" id="KW-0812">Transmembrane</keyword>
<feature type="transmembrane region" description="Helical" evidence="1">
    <location>
        <begin position="296"/>
        <end position="316"/>
    </location>
</feature>
<feature type="transmembrane region" description="Helical" evidence="1">
    <location>
        <begin position="158"/>
        <end position="184"/>
    </location>
</feature>
<feature type="transmembrane region" description="Helical" evidence="1">
    <location>
        <begin position="328"/>
        <end position="347"/>
    </location>
</feature>
<feature type="transmembrane region" description="Helical" evidence="1">
    <location>
        <begin position="353"/>
        <end position="371"/>
    </location>
</feature>
<protein>
    <submittedName>
        <fullName evidence="2">Uncharacterized protein</fullName>
    </submittedName>
</protein>
<evidence type="ECO:0000256" key="1">
    <source>
        <dbReference type="SAM" id="Phobius"/>
    </source>
</evidence>
<keyword evidence="3" id="KW-1185">Reference proteome</keyword>
<keyword evidence="1" id="KW-1133">Transmembrane helix</keyword>
<accession>A0A429YXZ8</accession>
<keyword evidence="1" id="KW-0472">Membrane</keyword>
<sequence length="562" mass="61612">MTVALSVQVAFRDMHVFPFWDMASLHNVYFERPKSNFFLFRDNEHLPFAVMPLFLADSVLFRAQGVSLVAGILLFNALIAVLLIDEYRRHATRSTVTLVMVSALFFANMFWLIHHENLIWPKQIHMYMSAGFTLLAFRSLVSVADHADDAVEHRLGHVVSACVLMTIATFSFAYGAVGWIAAILLAVSRRWPRKALTVLVAAFLVNITIYAIFYNTRTLDNHTNPLHALGRPLEVAEYLVYYFSAPVLALMRTVVAEPIARAIALVASSLACMAAIAGLVMVGIGHRRQHGRLAQFAALVLLFTLGAAMMTALSRLDFGVYQSQAPRYAIVQVLFWNGLTLLFAALFGHWARLHASGLSALALLVSLLLLPSQVGLARWSRDHADGHWTAVLALINGVDDEQMLTTTIFPAAGTLKSVARGLAVRGWSVYARPQPWWIGRPAAGLFRNAPADRCMGFFDAASDLGRLANATYVQGWAWDAAARRVPEWVVLLDDDGIIRSLARSGLPREDVGAVHPHLAGSRPGWRGYAANADPIAAYQAHAVLSDGATLCPLGAHTDVPAD</sequence>
<dbReference type="EMBL" id="RWKW01000038">
    <property type="protein sequence ID" value="RST86283.1"/>
    <property type="molecule type" value="Genomic_DNA"/>
</dbReference>
<evidence type="ECO:0000313" key="2">
    <source>
        <dbReference type="EMBL" id="RST86283.1"/>
    </source>
</evidence>
<evidence type="ECO:0000313" key="3">
    <source>
        <dbReference type="Proteomes" id="UP000278398"/>
    </source>
</evidence>
<proteinExistence type="predicted"/>